<evidence type="ECO:0000313" key="2">
    <source>
        <dbReference type="EMBL" id="KHQ51787.1"/>
    </source>
</evidence>
<dbReference type="STRING" id="561184.SAMN05216376_104138"/>
<keyword evidence="1 2" id="KW-0808">Transferase</keyword>
<dbReference type="Gene3D" id="3.30.1540.10">
    <property type="entry name" value="formyl-coa transferase, domain 3"/>
    <property type="match status" value="1"/>
</dbReference>
<keyword evidence="3" id="KW-1185">Reference proteome</keyword>
<reference evidence="2 3" key="1">
    <citation type="submission" date="2014-10" db="EMBL/GenBank/DDBJ databases">
        <title>Genome sequence of Ponticoccus sp. strain UMTAT08 isolated from clonal culture of toxic dinoflagellate Alexandrium tamiyavanichii.</title>
        <authorList>
            <person name="Gan H.Y."/>
            <person name="Muhd D.-D."/>
            <person name="Mohd Noor M.E."/>
            <person name="Yeong Y.S."/>
            <person name="Usup G."/>
        </authorList>
    </citation>
    <scope>NUCLEOTIDE SEQUENCE [LARGE SCALE GENOMIC DNA]</scope>
    <source>
        <strain evidence="2 3">UMTAT08</strain>
    </source>
</reference>
<gene>
    <name evidence="2" type="ORF">OA50_03689</name>
</gene>
<dbReference type="SUPFAM" id="SSF89796">
    <property type="entry name" value="CoA-transferase family III (CaiB/BaiF)"/>
    <property type="match status" value="1"/>
</dbReference>
<accession>A0A0B3RUK8</accession>
<comment type="caution">
    <text evidence="2">The sequence shown here is derived from an EMBL/GenBank/DDBJ whole genome shotgun (WGS) entry which is preliminary data.</text>
</comment>
<dbReference type="GO" id="GO:0008410">
    <property type="term" value="F:CoA-transferase activity"/>
    <property type="evidence" value="ECO:0007669"/>
    <property type="project" value="TreeGrafter"/>
</dbReference>
<proteinExistence type="predicted"/>
<dbReference type="InterPro" id="IPR023606">
    <property type="entry name" value="CoA-Trfase_III_dom_1_sf"/>
</dbReference>
<dbReference type="PATRIC" id="fig|1515334.3.peg.3709"/>
<dbReference type="Gene3D" id="3.40.50.10540">
    <property type="entry name" value="Crotonobetainyl-coa:carnitine coa-transferase, domain 1"/>
    <property type="match status" value="1"/>
</dbReference>
<dbReference type="InterPro" id="IPR050483">
    <property type="entry name" value="CoA-transferase_III_domain"/>
</dbReference>
<dbReference type="PANTHER" id="PTHR48207:SF3">
    <property type="entry name" value="SUCCINATE--HYDROXYMETHYLGLUTARATE COA-TRANSFERASE"/>
    <property type="match status" value="1"/>
</dbReference>
<evidence type="ECO:0000313" key="3">
    <source>
        <dbReference type="Proteomes" id="UP000030960"/>
    </source>
</evidence>
<dbReference type="EMBL" id="JSUQ01000015">
    <property type="protein sequence ID" value="KHQ51787.1"/>
    <property type="molecule type" value="Genomic_DNA"/>
</dbReference>
<sequence length="304" mass="33300">MLLTNQLPRVRDKLGIDYDTIKAINPAIIYASITGIGTDNEREKWACYDLIAEGYSGVMDLTGEPDGPPQKVGTPAADLLSGTDAALECMAALIERERTGRRHYIDISLTESMTRYMTPRLYSYLGGGGLPRRSGARDSLIAICQVLDTADDPITLGLANDNVWRRFCEIAGRSEWIEDEAFRRNENRAQQRARLVAEIGTILVTRTAREWLDLFQAGGVPAGPINRLDQLAQDPVLHERGFIYAVDTKDGPLPQVGLGIRMDGAPSGIESLPPGLGEHSADVLRDKLGLDEAAIENLKSENII</sequence>
<dbReference type="AlphaFoldDB" id="A0A0B3RUK8"/>
<dbReference type="Pfam" id="PF02515">
    <property type="entry name" value="CoA_transf_3"/>
    <property type="match status" value="1"/>
</dbReference>
<dbReference type="InterPro" id="IPR003673">
    <property type="entry name" value="CoA-Trfase_fam_III"/>
</dbReference>
<organism evidence="2 3">
    <name type="scientific">Mameliella alba</name>
    <dbReference type="NCBI Taxonomy" id="561184"/>
    <lineage>
        <taxon>Bacteria</taxon>
        <taxon>Pseudomonadati</taxon>
        <taxon>Pseudomonadota</taxon>
        <taxon>Alphaproteobacteria</taxon>
        <taxon>Rhodobacterales</taxon>
        <taxon>Roseobacteraceae</taxon>
        <taxon>Mameliella</taxon>
    </lineage>
</organism>
<evidence type="ECO:0000256" key="1">
    <source>
        <dbReference type="ARBA" id="ARBA00022679"/>
    </source>
</evidence>
<dbReference type="PANTHER" id="PTHR48207">
    <property type="entry name" value="SUCCINATE--HYDROXYMETHYLGLUTARATE COA-TRANSFERASE"/>
    <property type="match status" value="1"/>
</dbReference>
<dbReference type="Proteomes" id="UP000030960">
    <property type="component" value="Unassembled WGS sequence"/>
</dbReference>
<dbReference type="InterPro" id="IPR044855">
    <property type="entry name" value="CoA-Trfase_III_dom3_sf"/>
</dbReference>
<name>A0A0B3RUK8_9RHOB</name>
<protein>
    <submittedName>
        <fullName evidence="2">CoA-transferase family III</fullName>
    </submittedName>
</protein>